<comment type="caution">
    <text evidence="2">The sequence shown here is derived from an EMBL/GenBank/DDBJ whole genome shotgun (WGS) entry which is preliminary data.</text>
</comment>
<accession>A0ABQ4SLW7</accession>
<organism evidence="2 3">
    <name type="scientific">Methylobacterium isbiliense</name>
    <dbReference type="NCBI Taxonomy" id="315478"/>
    <lineage>
        <taxon>Bacteria</taxon>
        <taxon>Pseudomonadati</taxon>
        <taxon>Pseudomonadota</taxon>
        <taxon>Alphaproteobacteria</taxon>
        <taxon>Hyphomicrobiales</taxon>
        <taxon>Methylobacteriaceae</taxon>
        <taxon>Methylobacterium</taxon>
    </lineage>
</organism>
<dbReference type="EMBL" id="BPQQ01000081">
    <property type="protein sequence ID" value="GJE03529.1"/>
    <property type="molecule type" value="Genomic_DNA"/>
</dbReference>
<evidence type="ECO:0000313" key="3">
    <source>
        <dbReference type="Proteomes" id="UP001055153"/>
    </source>
</evidence>
<reference evidence="2" key="1">
    <citation type="journal article" date="2021" name="Front. Microbiol.">
        <title>Comprehensive Comparative Genomics and Phenotyping of Methylobacterium Species.</title>
        <authorList>
            <person name="Alessa O."/>
            <person name="Ogura Y."/>
            <person name="Fujitani Y."/>
            <person name="Takami H."/>
            <person name="Hayashi T."/>
            <person name="Sahin N."/>
            <person name="Tani A."/>
        </authorList>
    </citation>
    <scope>NUCLEOTIDE SEQUENCE</scope>
    <source>
        <strain evidence="2">DSM 17168</strain>
    </source>
</reference>
<name>A0ABQ4SLW7_9HYPH</name>
<reference evidence="2" key="2">
    <citation type="submission" date="2021-08" db="EMBL/GenBank/DDBJ databases">
        <authorList>
            <person name="Tani A."/>
            <person name="Ola A."/>
            <person name="Ogura Y."/>
            <person name="Katsura K."/>
            <person name="Hayashi T."/>
        </authorList>
    </citation>
    <scope>NUCLEOTIDE SEQUENCE</scope>
    <source>
        <strain evidence="2">DSM 17168</strain>
    </source>
</reference>
<gene>
    <name evidence="2" type="ORF">GMJLKIPL_5486</name>
</gene>
<evidence type="ECO:0000256" key="1">
    <source>
        <dbReference type="SAM" id="Phobius"/>
    </source>
</evidence>
<keyword evidence="1" id="KW-1133">Transmembrane helix</keyword>
<sequence length="132" mass="14126">MPTRTRNDTFTAKSIGFADAMIFNILIIVLIYAVAVLGSQLMLLHDRGVWVGSACDLHAAITRTRSCFTYLSVRDGLGGVVRYAATEIDASLALWSMVVVLAALKRAVAFRSGGLGRSDAPPSFKPAIALKP</sequence>
<keyword evidence="1" id="KW-0472">Membrane</keyword>
<proteinExistence type="predicted"/>
<dbReference type="Proteomes" id="UP001055153">
    <property type="component" value="Unassembled WGS sequence"/>
</dbReference>
<feature type="transmembrane region" description="Helical" evidence="1">
    <location>
        <begin position="80"/>
        <end position="104"/>
    </location>
</feature>
<feature type="transmembrane region" description="Helical" evidence="1">
    <location>
        <begin position="21"/>
        <end position="43"/>
    </location>
</feature>
<evidence type="ECO:0000313" key="2">
    <source>
        <dbReference type="EMBL" id="GJE03529.1"/>
    </source>
</evidence>
<keyword evidence="1" id="KW-0812">Transmembrane</keyword>
<keyword evidence="3" id="KW-1185">Reference proteome</keyword>
<protein>
    <submittedName>
        <fullName evidence="2">Uncharacterized protein</fullName>
    </submittedName>
</protein>